<accession>A0AAD7A453</accession>
<feature type="compositionally biased region" description="Acidic residues" evidence="1">
    <location>
        <begin position="526"/>
        <end position="543"/>
    </location>
</feature>
<dbReference type="SUPFAM" id="SSF52047">
    <property type="entry name" value="RNI-like"/>
    <property type="match status" value="1"/>
</dbReference>
<feature type="region of interest" description="Disordered" evidence="1">
    <location>
        <begin position="520"/>
        <end position="550"/>
    </location>
</feature>
<dbReference type="Proteomes" id="UP001218218">
    <property type="component" value="Unassembled WGS sequence"/>
</dbReference>
<proteinExistence type="predicted"/>
<evidence type="ECO:0000313" key="3">
    <source>
        <dbReference type="Proteomes" id="UP001218218"/>
    </source>
</evidence>
<keyword evidence="3" id="KW-1185">Reference proteome</keyword>
<evidence type="ECO:0008006" key="4">
    <source>
        <dbReference type="Google" id="ProtNLM"/>
    </source>
</evidence>
<dbReference type="Gene3D" id="3.80.10.10">
    <property type="entry name" value="Ribonuclease Inhibitor"/>
    <property type="match status" value="1"/>
</dbReference>
<name>A0AAD7A453_9AGAR</name>
<evidence type="ECO:0000256" key="1">
    <source>
        <dbReference type="SAM" id="MobiDB-lite"/>
    </source>
</evidence>
<organism evidence="2 3">
    <name type="scientific">Mycena albidolilacea</name>
    <dbReference type="NCBI Taxonomy" id="1033008"/>
    <lineage>
        <taxon>Eukaryota</taxon>
        <taxon>Fungi</taxon>
        <taxon>Dikarya</taxon>
        <taxon>Basidiomycota</taxon>
        <taxon>Agaricomycotina</taxon>
        <taxon>Agaricomycetes</taxon>
        <taxon>Agaricomycetidae</taxon>
        <taxon>Agaricales</taxon>
        <taxon>Marasmiineae</taxon>
        <taxon>Mycenaceae</taxon>
        <taxon>Mycena</taxon>
    </lineage>
</organism>
<dbReference type="InterPro" id="IPR032675">
    <property type="entry name" value="LRR_dom_sf"/>
</dbReference>
<dbReference type="AlphaFoldDB" id="A0AAD7A453"/>
<reference evidence="2" key="1">
    <citation type="submission" date="2023-03" db="EMBL/GenBank/DDBJ databases">
        <title>Massive genome expansion in bonnet fungi (Mycena s.s.) driven by repeated elements and novel gene families across ecological guilds.</title>
        <authorList>
            <consortium name="Lawrence Berkeley National Laboratory"/>
            <person name="Harder C.B."/>
            <person name="Miyauchi S."/>
            <person name="Viragh M."/>
            <person name="Kuo A."/>
            <person name="Thoen E."/>
            <person name="Andreopoulos B."/>
            <person name="Lu D."/>
            <person name="Skrede I."/>
            <person name="Drula E."/>
            <person name="Henrissat B."/>
            <person name="Morin E."/>
            <person name="Kohler A."/>
            <person name="Barry K."/>
            <person name="LaButti K."/>
            <person name="Morin E."/>
            <person name="Salamov A."/>
            <person name="Lipzen A."/>
            <person name="Mereny Z."/>
            <person name="Hegedus B."/>
            <person name="Baldrian P."/>
            <person name="Stursova M."/>
            <person name="Weitz H."/>
            <person name="Taylor A."/>
            <person name="Grigoriev I.V."/>
            <person name="Nagy L.G."/>
            <person name="Martin F."/>
            <person name="Kauserud H."/>
        </authorList>
    </citation>
    <scope>NUCLEOTIDE SEQUENCE</scope>
    <source>
        <strain evidence="2">CBHHK002</strain>
    </source>
</reference>
<dbReference type="EMBL" id="JARIHO010000016">
    <property type="protein sequence ID" value="KAJ7349162.1"/>
    <property type="molecule type" value="Genomic_DNA"/>
</dbReference>
<protein>
    <recommendedName>
        <fullName evidence="4">F-box domain-containing protein</fullName>
    </recommendedName>
</protein>
<sequence length="550" mass="61323">MASALAHCVECGNVHSARAALIPSPFQPIIAQQLMPTASEKAAIRDLLRETDADIVRLLCEVAELRHRSEHHRAIIAPIRRVPPEIMAEVFLQLTALEAEAHSQSQDFLGQNYLVRPVVNKAPLIFCGISRGWRAIALSTPRLWNSLSLRFKNKPIPTSVSLCEMWLQRSGSLPLSIQLYPRSYTFWPTKLRVNAIDDCQDLMKTILRFAKRWRWLDLDRLPTCAHDVLNDLAPGSVPILETLLVRHRAPPANETAESTPWERLRVAPKLRHLYFAALGRANITTGGEQSTFPWSQLTHIDVGDCSVDDCLQILNQASTAVGCRFAITRPSAQEHHPILHSELRVLHIQVDWHGTSLGLLWSCLACTVLSTLSVQGDRVSTGLPSFITRTGRTIEELTLTSSNLDDDQFMSCLRDMPLLRRLRVTEIVSEIGPGVQFTNQVWTSLTPPRPLVPNLESLDVSGMAHSSHKLIVRMLESRLGAGDGQAPKLKAVTLSFWRHVSDSAILRLDAFGERGVKMSVERMNEGEEEGSEASDSETEDENSDLQPVTD</sequence>
<comment type="caution">
    <text evidence="2">The sequence shown here is derived from an EMBL/GenBank/DDBJ whole genome shotgun (WGS) entry which is preliminary data.</text>
</comment>
<gene>
    <name evidence="2" type="ORF">DFH08DRAFT_136820</name>
</gene>
<evidence type="ECO:0000313" key="2">
    <source>
        <dbReference type="EMBL" id="KAJ7349162.1"/>
    </source>
</evidence>